<dbReference type="EMBL" id="JBEPAZ010000005">
    <property type="protein sequence ID" value="MER6427773.1"/>
    <property type="molecule type" value="Genomic_DNA"/>
</dbReference>
<dbReference type="Pfam" id="PF01061">
    <property type="entry name" value="ABC2_membrane"/>
    <property type="match status" value="1"/>
</dbReference>
<dbReference type="Proteomes" id="UP001470023">
    <property type="component" value="Unassembled WGS sequence"/>
</dbReference>
<evidence type="ECO:0000259" key="6">
    <source>
        <dbReference type="Pfam" id="PF01061"/>
    </source>
</evidence>
<keyword evidence="8" id="KW-1185">Reference proteome</keyword>
<evidence type="ECO:0000256" key="2">
    <source>
        <dbReference type="ARBA" id="ARBA00022692"/>
    </source>
</evidence>
<name>A0ABV1U227_9ACTN</name>
<keyword evidence="4 5" id="KW-0472">Membrane</keyword>
<proteinExistence type="predicted"/>
<feature type="transmembrane region" description="Helical" evidence="5">
    <location>
        <begin position="230"/>
        <end position="252"/>
    </location>
</feature>
<comment type="caution">
    <text evidence="7">The sequence shown here is derived from an EMBL/GenBank/DDBJ whole genome shotgun (WGS) entry which is preliminary data.</text>
</comment>
<organism evidence="7 8">
    <name type="scientific">Streptomyces sp. 900105245</name>
    <dbReference type="NCBI Taxonomy" id="3154379"/>
    <lineage>
        <taxon>Bacteria</taxon>
        <taxon>Bacillati</taxon>
        <taxon>Actinomycetota</taxon>
        <taxon>Actinomycetes</taxon>
        <taxon>Kitasatosporales</taxon>
        <taxon>Streptomycetaceae</taxon>
        <taxon>Streptomyces</taxon>
    </lineage>
</organism>
<protein>
    <submittedName>
        <fullName evidence="7">ABC transporter permease</fullName>
    </submittedName>
</protein>
<dbReference type="RefSeq" id="WP_352063173.1">
    <property type="nucleotide sequence ID" value="NZ_JBEPAZ010000005.1"/>
</dbReference>
<comment type="subcellular location">
    <subcellularLocation>
        <location evidence="1">Membrane</location>
        <topology evidence="1">Multi-pass membrane protein</topology>
    </subcellularLocation>
</comment>
<evidence type="ECO:0000313" key="7">
    <source>
        <dbReference type="EMBL" id="MER6427773.1"/>
    </source>
</evidence>
<evidence type="ECO:0000256" key="4">
    <source>
        <dbReference type="ARBA" id="ARBA00023136"/>
    </source>
</evidence>
<reference evidence="7 8" key="1">
    <citation type="submission" date="2024-06" db="EMBL/GenBank/DDBJ databases">
        <title>The Natural Products Discovery Center: Release of the First 8490 Sequenced Strains for Exploring Actinobacteria Biosynthetic Diversity.</title>
        <authorList>
            <person name="Kalkreuter E."/>
            <person name="Kautsar S.A."/>
            <person name="Yang D."/>
            <person name="Bader C.D."/>
            <person name="Teijaro C.N."/>
            <person name="Fluegel L."/>
            <person name="Davis C.M."/>
            <person name="Simpson J.R."/>
            <person name="Lauterbach L."/>
            <person name="Steele A.D."/>
            <person name="Gui C."/>
            <person name="Meng S."/>
            <person name="Li G."/>
            <person name="Viehrig K."/>
            <person name="Ye F."/>
            <person name="Su P."/>
            <person name="Kiefer A.F."/>
            <person name="Nichols A."/>
            <person name="Cepeda A.J."/>
            <person name="Yan W."/>
            <person name="Fan B."/>
            <person name="Jiang Y."/>
            <person name="Adhikari A."/>
            <person name="Zheng C.-J."/>
            <person name="Schuster L."/>
            <person name="Cowan T.M."/>
            <person name="Smanski M.J."/>
            <person name="Chevrette M.G."/>
            <person name="De Carvalho L.P.S."/>
            <person name="Shen B."/>
        </authorList>
    </citation>
    <scope>NUCLEOTIDE SEQUENCE [LARGE SCALE GENOMIC DNA]</scope>
    <source>
        <strain evidence="7 8">NPDC001166</strain>
    </source>
</reference>
<evidence type="ECO:0000256" key="1">
    <source>
        <dbReference type="ARBA" id="ARBA00004141"/>
    </source>
</evidence>
<gene>
    <name evidence="7" type="ORF">ABT272_08495</name>
</gene>
<feature type="transmembrane region" description="Helical" evidence="5">
    <location>
        <begin position="145"/>
        <end position="168"/>
    </location>
</feature>
<dbReference type="PANTHER" id="PTHR43229:SF2">
    <property type="entry name" value="NODULATION PROTEIN J"/>
    <property type="match status" value="1"/>
</dbReference>
<keyword evidence="3 5" id="KW-1133">Transmembrane helix</keyword>
<evidence type="ECO:0000256" key="3">
    <source>
        <dbReference type="ARBA" id="ARBA00022989"/>
    </source>
</evidence>
<dbReference type="InterPro" id="IPR013525">
    <property type="entry name" value="ABC2_TM"/>
</dbReference>
<keyword evidence="2 5" id="KW-0812">Transmembrane</keyword>
<accession>A0ABV1U227</accession>
<feature type="transmembrane region" description="Helical" evidence="5">
    <location>
        <begin position="114"/>
        <end position="133"/>
    </location>
</feature>
<feature type="transmembrane region" description="Helical" evidence="5">
    <location>
        <begin position="180"/>
        <end position="198"/>
    </location>
</feature>
<feature type="domain" description="ABC-2 type transporter transmembrane" evidence="6">
    <location>
        <begin position="29"/>
        <end position="221"/>
    </location>
</feature>
<dbReference type="InterPro" id="IPR051784">
    <property type="entry name" value="Nod_factor_ABC_transporter"/>
</dbReference>
<evidence type="ECO:0000256" key="5">
    <source>
        <dbReference type="SAM" id="Phobius"/>
    </source>
</evidence>
<sequence>MRPRPRHQALTILRHGSAIALAELRAVYTWRTWLFGWLVRMLSQVVFFTLVGRLTGAGSDERFLVTGNALMACAIEATMVVASSAWERSLGTLPLLIAAPSQLAWTFVVRSLQWVVSGTATSAAALFALGPVFGLRWTPGTVPVALVLVVLTALGTYCFGLTLAALVTDRPALRNIVSNMAYLGMMAVCGVQVPTGYWPGPVEALAQALPLTHELGALRALLDGGSAVGVLQQASLGAVIGAGWLTVAVLAFGRVAQRGRHTGAIEFGT</sequence>
<dbReference type="PANTHER" id="PTHR43229">
    <property type="entry name" value="NODULATION PROTEIN J"/>
    <property type="match status" value="1"/>
</dbReference>
<evidence type="ECO:0000313" key="8">
    <source>
        <dbReference type="Proteomes" id="UP001470023"/>
    </source>
</evidence>